<accession>A0ABT8WKE1</accession>
<name>A0ABT8WKE1_9FLAO</name>
<sequence>MIISEKPKQINPQYSRKTIIQIDFDWFETNKRIQHKTAKDGQTFRLKFLKENPNLKEGELLYENEDKVYCIHILPCDCLVINPKSNFETASICYEIGNKHLPLFYEDDTLLVPFEKPLFNQLKAMGFDVFKAKKSLLTPLKTTVTPHGESKSLFSKIMDLTER</sequence>
<dbReference type="Proteomes" id="UP001176806">
    <property type="component" value="Unassembled WGS sequence"/>
</dbReference>
<evidence type="ECO:0000313" key="8">
    <source>
        <dbReference type="EMBL" id="MDO5973626.1"/>
    </source>
</evidence>
<reference evidence="8" key="1">
    <citation type="submission" date="2023-07" db="EMBL/GenBank/DDBJ databases">
        <title>Two novel species in the genus Flavivirga.</title>
        <authorList>
            <person name="Kwon K."/>
        </authorList>
    </citation>
    <scope>NUCLEOTIDE SEQUENCE</scope>
    <source>
        <strain evidence="8">KACC 14158</strain>
    </source>
</reference>
<dbReference type="InterPro" id="IPR036118">
    <property type="entry name" value="UreE_N_sf"/>
</dbReference>
<keyword evidence="4 5" id="KW-0143">Chaperone</keyword>
<keyword evidence="9" id="KW-1185">Reference proteome</keyword>
<evidence type="ECO:0000313" key="9">
    <source>
        <dbReference type="Proteomes" id="UP001176806"/>
    </source>
</evidence>
<evidence type="ECO:0000256" key="1">
    <source>
        <dbReference type="ARBA" id="ARBA00004496"/>
    </source>
</evidence>
<evidence type="ECO:0000259" key="7">
    <source>
        <dbReference type="Pfam" id="PF05194"/>
    </source>
</evidence>
<dbReference type="HAMAP" id="MF_00822">
    <property type="entry name" value="UreE"/>
    <property type="match status" value="1"/>
</dbReference>
<dbReference type="InterPro" id="IPR004029">
    <property type="entry name" value="UreE_N"/>
</dbReference>
<feature type="domain" description="Urease accessory protein UreE C-terminal" evidence="7">
    <location>
        <begin position="78"/>
        <end position="132"/>
    </location>
</feature>
<dbReference type="InterPro" id="IPR007864">
    <property type="entry name" value="UreE_C_dom"/>
</dbReference>
<dbReference type="PIRSF" id="PIRSF036402">
    <property type="entry name" value="Ureas_acces_UreE"/>
    <property type="match status" value="1"/>
</dbReference>
<dbReference type="Gene3D" id="3.30.70.790">
    <property type="entry name" value="UreE, C-terminal domain"/>
    <property type="match status" value="1"/>
</dbReference>
<dbReference type="RefSeq" id="WP_303300733.1">
    <property type="nucleotide sequence ID" value="NZ_BAABDA010000051.1"/>
</dbReference>
<dbReference type="Pfam" id="PF05194">
    <property type="entry name" value="UreE_C"/>
    <property type="match status" value="1"/>
</dbReference>
<evidence type="ECO:0000256" key="5">
    <source>
        <dbReference type="HAMAP-Rule" id="MF_00822"/>
    </source>
</evidence>
<keyword evidence="2 5" id="KW-0963">Cytoplasm</keyword>
<dbReference type="SUPFAM" id="SSF69737">
    <property type="entry name" value="Urease metallochaperone UreE, C-terminal domain"/>
    <property type="match status" value="1"/>
</dbReference>
<feature type="domain" description="UreE urease accessory N-terminal" evidence="6">
    <location>
        <begin position="14"/>
        <end position="68"/>
    </location>
</feature>
<comment type="similarity">
    <text evidence="5">Belongs to the UreE family.</text>
</comment>
<dbReference type="Gene3D" id="2.60.260.20">
    <property type="entry name" value="Urease metallochaperone UreE, N-terminal domain"/>
    <property type="match status" value="1"/>
</dbReference>
<dbReference type="Pfam" id="PF02814">
    <property type="entry name" value="UreE_N"/>
    <property type="match status" value="1"/>
</dbReference>
<dbReference type="SUPFAM" id="SSF69287">
    <property type="entry name" value="Urease metallochaperone UreE, N-terminal domain"/>
    <property type="match status" value="1"/>
</dbReference>
<dbReference type="EMBL" id="JAUOEL010000002">
    <property type="protein sequence ID" value="MDO5973626.1"/>
    <property type="molecule type" value="Genomic_DNA"/>
</dbReference>
<evidence type="ECO:0000259" key="6">
    <source>
        <dbReference type="Pfam" id="PF02814"/>
    </source>
</evidence>
<evidence type="ECO:0000256" key="3">
    <source>
        <dbReference type="ARBA" id="ARBA00022596"/>
    </source>
</evidence>
<evidence type="ECO:0000256" key="2">
    <source>
        <dbReference type="ARBA" id="ARBA00022490"/>
    </source>
</evidence>
<keyword evidence="3 5" id="KW-0533">Nickel</keyword>
<comment type="caution">
    <text evidence="8">The sequence shown here is derived from an EMBL/GenBank/DDBJ whole genome shotgun (WGS) entry which is preliminary data.</text>
</comment>
<evidence type="ECO:0000256" key="4">
    <source>
        <dbReference type="ARBA" id="ARBA00023186"/>
    </source>
</evidence>
<organism evidence="8 9">
    <name type="scientific">Flavivirga jejuensis</name>
    <dbReference type="NCBI Taxonomy" id="870487"/>
    <lineage>
        <taxon>Bacteria</taxon>
        <taxon>Pseudomonadati</taxon>
        <taxon>Bacteroidota</taxon>
        <taxon>Flavobacteriia</taxon>
        <taxon>Flavobacteriales</taxon>
        <taxon>Flavobacteriaceae</taxon>
        <taxon>Flavivirga</taxon>
    </lineage>
</organism>
<protein>
    <recommendedName>
        <fullName evidence="5">Urease accessory protein UreE</fullName>
    </recommendedName>
</protein>
<proteinExistence type="inferred from homology"/>
<gene>
    <name evidence="5" type="primary">ureE</name>
    <name evidence="8" type="ORF">Q4Q40_05475</name>
</gene>
<comment type="subcellular location">
    <subcellularLocation>
        <location evidence="1 5">Cytoplasm</location>
    </subcellularLocation>
</comment>
<comment type="function">
    <text evidence="5">Involved in urease metallocenter assembly. Binds nickel. Probably functions as a nickel donor during metallocenter assembly.</text>
</comment>
<dbReference type="InterPro" id="IPR012406">
    <property type="entry name" value="UreE"/>
</dbReference>